<evidence type="ECO:0000256" key="2">
    <source>
        <dbReference type="RuleBase" id="RU362119"/>
    </source>
</evidence>
<feature type="domain" description="Calcineurin-like phosphoesterase" evidence="3">
    <location>
        <begin position="6"/>
        <end position="204"/>
    </location>
</feature>
<evidence type="ECO:0000313" key="5">
    <source>
        <dbReference type="EMBL" id="GAA6114057.1"/>
    </source>
</evidence>
<keyword evidence="2" id="KW-0547">Nucleotide-binding</keyword>
<dbReference type="InterPro" id="IPR036907">
    <property type="entry name" value="5'-Nucleotdase_C_sf"/>
</dbReference>
<evidence type="ECO:0000313" key="6">
    <source>
        <dbReference type="Proteomes" id="UP001438112"/>
    </source>
</evidence>
<dbReference type="Gene3D" id="3.90.780.10">
    <property type="entry name" value="5'-Nucleotidase, C-terminal domain"/>
    <property type="match status" value="1"/>
</dbReference>
<dbReference type="PANTHER" id="PTHR11575:SF23">
    <property type="entry name" value="5-NUCLEOTIDASE FAMILY PROTEIN"/>
    <property type="match status" value="1"/>
</dbReference>
<organism evidence="5 6">
    <name type="scientific">Apilactobacillus apinorum</name>
    <dbReference type="NCBI Taxonomy" id="1218495"/>
    <lineage>
        <taxon>Bacteria</taxon>
        <taxon>Bacillati</taxon>
        <taxon>Bacillota</taxon>
        <taxon>Bacilli</taxon>
        <taxon>Lactobacillales</taxon>
        <taxon>Lactobacillaceae</taxon>
        <taxon>Apilactobacillus</taxon>
    </lineage>
</organism>
<dbReference type="PROSITE" id="PS00785">
    <property type="entry name" value="5_NUCLEOTIDASE_1"/>
    <property type="match status" value="1"/>
</dbReference>
<sequence length="457" mass="51765">MEKIAILHTNDIHSHFENWPKIKRYLIDEKRKLEEKGYFVLTVDLGDALDRSHPLTEATDGRANIELLNQIGYDAATIGNNEGLTNSHEQLNHLYDDANFDVILANILDAETLQLPSWGKEKKTIKTPQGNIIDIFGLTAPYQSTYKLVGWKPIDDQVKIEELLDKNTNDSVKVLLSHLGVTQDRLIAQKFPQFNVIIGSHTHHLFEHGENDNQSLLAAAGKYGFYVGEILLEVDNNKVLSKSASVVEVASLPELDGDEEFINGLEDKGEKLLSESKVAMIDHDIDNGLRGKPEIVSLFLDAMKKKAHTKASVVNNGLFLSPLKKGVINKNDLHQILPHSMHVTKTSLVGADIWRLVMEMQKNWKFLIQFPQKGMGFRGKFFGQLNYDGIEVDENNNVYFDGELVDFNKTYEIALLDHYIFIPFFPTVAIKGQNNILYDQTLRDLFADYLSDKFPLE</sequence>
<dbReference type="Gene3D" id="3.60.21.10">
    <property type="match status" value="1"/>
</dbReference>
<accession>A0ABP9ZGY0</accession>
<keyword evidence="2 5" id="KW-0378">Hydrolase</keyword>
<name>A0ABP9ZGY0_9LACO</name>
<protein>
    <submittedName>
        <fullName evidence="5">Bifunctional UDP-sugar hydrolase/5'-nucleotidase</fullName>
    </submittedName>
</protein>
<evidence type="ECO:0000259" key="4">
    <source>
        <dbReference type="Pfam" id="PF02872"/>
    </source>
</evidence>
<dbReference type="PANTHER" id="PTHR11575">
    <property type="entry name" value="5'-NUCLEOTIDASE-RELATED"/>
    <property type="match status" value="1"/>
</dbReference>
<feature type="domain" description="5'-Nucleotidase C-terminal" evidence="4">
    <location>
        <begin position="290"/>
        <end position="418"/>
    </location>
</feature>
<comment type="caution">
    <text evidence="5">The sequence shown here is derived from an EMBL/GenBank/DDBJ whole genome shotgun (WGS) entry which is preliminary data.</text>
</comment>
<dbReference type="InterPro" id="IPR029052">
    <property type="entry name" value="Metallo-depent_PP-like"/>
</dbReference>
<dbReference type="Proteomes" id="UP001438112">
    <property type="component" value="Unassembled WGS sequence"/>
</dbReference>
<dbReference type="GO" id="GO:0016787">
    <property type="term" value="F:hydrolase activity"/>
    <property type="evidence" value="ECO:0007669"/>
    <property type="project" value="UniProtKB-KW"/>
</dbReference>
<evidence type="ECO:0000259" key="3">
    <source>
        <dbReference type="Pfam" id="PF00149"/>
    </source>
</evidence>
<keyword evidence="6" id="KW-1185">Reference proteome</keyword>
<dbReference type="InterPro" id="IPR006179">
    <property type="entry name" value="5_nucleotidase/apyrase"/>
</dbReference>
<dbReference type="CDD" id="cd00845">
    <property type="entry name" value="MPP_UshA_N_like"/>
    <property type="match status" value="1"/>
</dbReference>
<dbReference type="InterPro" id="IPR006146">
    <property type="entry name" value="5'-Nucleotdase_CS"/>
</dbReference>
<dbReference type="PRINTS" id="PR01607">
    <property type="entry name" value="APYRASEFAMLY"/>
</dbReference>
<gene>
    <name evidence="5" type="ORF">AP20H10_04200</name>
</gene>
<dbReference type="Pfam" id="PF00149">
    <property type="entry name" value="Metallophos"/>
    <property type="match status" value="1"/>
</dbReference>
<dbReference type="InterPro" id="IPR011240">
    <property type="entry name" value="Pesterase_YunD"/>
</dbReference>
<evidence type="ECO:0000256" key="1">
    <source>
        <dbReference type="ARBA" id="ARBA00022729"/>
    </source>
</evidence>
<dbReference type="InterPro" id="IPR004843">
    <property type="entry name" value="Calcineurin-like_PHP"/>
</dbReference>
<proteinExistence type="inferred from homology"/>
<keyword evidence="1" id="KW-0732">Signal</keyword>
<dbReference type="SUPFAM" id="SSF56300">
    <property type="entry name" value="Metallo-dependent phosphatases"/>
    <property type="match status" value="1"/>
</dbReference>
<dbReference type="SUPFAM" id="SSF55816">
    <property type="entry name" value="5'-nucleotidase (syn. UDP-sugar hydrolase), C-terminal domain"/>
    <property type="match status" value="1"/>
</dbReference>
<dbReference type="EMBL" id="BAABVV010000026">
    <property type="protein sequence ID" value="GAA6114057.1"/>
    <property type="molecule type" value="Genomic_DNA"/>
</dbReference>
<dbReference type="RefSeq" id="WP_353317454.1">
    <property type="nucleotide sequence ID" value="NZ_BAABVV010000026.1"/>
</dbReference>
<dbReference type="InterPro" id="IPR008334">
    <property type="entry name" value="5'-Nucleotdase_C"/>
</dbReference>
<dbReference type="Pfam" id="PF02872">
    <property type="entry name" value="5_nucleotid_C"/>
    <property type="match status" value="1"/>
</dbReference>
<reference evidence="5 6" key="1">
    <citation type="submission" date="2024-03" db="EMBL/GenBank/DDBJ databases">
        <title>Inconsistent identification of Apilactobacillus kunkeei-related strains obtained by well-developed overall genome related indices.</title>
        <authorList>
            <person name="Maeno S."/>
            <person name="Endo A."/>
        </authorList>
    </citation>
    <scope>NUCLEOTIDE SEQUENCE [LARGE SCALE GENOMIC DNA]</scope>
    <source>
        <strain evidence="5 6">20H-10</strain>
    </source>
</reference>
<dbReference type="PIRSF" id="PIRSF036361">
    <property type="entry name" value="YunD"/>
    <property type="match status" value="1"/>
</dbReference>
<comment type="similarity">
    <text evidence="2">Belongs to the 5'-nucleotidase family.</text>
</comment>